<dbReference type="Proteomes" id="UP000095658">
    <property type="component" value="Unassembled WGS sequence"/>
</dbReference>
<evidence type="ECO:0000313" key="1">
    <source>
        <dbReference type="EMBL" id="OES46015.1"/>
    </source>
</evidence>
<organism evidence="1 2">
    <name type="scientific">Domibacillus iocasae</name>
    <dbReference type="NCBI Taxonomy" id="1714016"/>
    <lineage>
        <taxon>Bacteria</taxon>
        <taxon>Bacillati</taxon>
        <taxon>Bacillota</taxon>
        <taxon>Bacilli</taxon>
        <taxon>Bacillales</taxon>
        <taxon>Bacillaceae</taxon>
        <taxon>Domibacillus</taxon>
    </lineage>
</organism>
<dbReference type="RefSeq" id="WP_069937392.1">
    <property type="nucleotide sequence ID" value="NZ_MAMP01000007.1"/>
</dbReference>
<reference evidence="1 2" key="1">
    <citation type="submission" date="2016-06" db="EMBL/GenBank/DDBJ databases">
        <title>Domibacillus iocasae genome sequencing.</title>
        <authorList>
            <person name="Verma A."/>
            <person name="Pal Y."/>
            <person name="Ojha A.K."/>
            <person name="Krishnamurthi S."/>
        </authorList>
    </citation>
    <scope>NUCLEOTIDE SEQUENCE [LARGE SCALE GENOMIC DNA]</scope>
    <source>
        <strain evidence="1 2">DSM 29979</strain>
    </source>
</reference>
<dbReference type="EMBL" id="MAMP01000007">
    <property type="protein sequence ID" value="OES46015.1"/>
    <property type="molecule type" value="Genomic_DNA"/>
</dbReference>
<evidence type="ECO:0000313" key="2">
    <source>
        <dbReference type="Proteomes" id="UP000095658"/>
    </source>
</evidence>
<dbReference type="AlphaFoldDB" id="A0A1E7DSM3"/>
<gene>
    <name evidence="1" type="ORF">BA724_16755</name>
</gene>
<dbReference type="OrthoDB" id="2969135at2"/>
<comment type="caution">
    <text evidence="1">The sequence shown here is derived from an EMBL/GenBank/DDBJ whole genome shotgun (WGS) entry which is preliminary data.</text>
</comment>
<sequence>MAYRGAIIEQQGTPEEVKAYCVERFESKIPSYLRNQKKKDRPMCTVNSNGNLSKAQYIRFMEKGLSDEHILAKYQGLHKK</sequence>
<proteinExistence type="predicted"/>
<protein>
    <submittedName>
        <fullName evidence="1">Uncharacterized protein</fullName>
    </submittedName>
</protein>
<accession>A0A1E7DSM3</accession>
<keyword evidence="2" id="KW-1185">Reference proteome</keyword>
<name>A0A1E7DSM3_9BACI</name>